<proteinExistence type="predicted"/>
<evidence type="ECO:0000313" key="2">
    <source>
        <dbReference type="Proteomes" id="UP000494165"/>
    </source>
</evidence>
<organism evidence="1 2">
    <name type="scientific">Cloeon dipterum</name>
    <dbReference type="NCBI Taxonomy" id="197152"/>
    <lineage>
        <taxon>Eukaryota</taxon>
        <taxon>Metazoa</taxon>
        <taxon>Ecdysozoa</taxon>
        <taxon>Arthropoda</taxon>
        <taxon>Hexapoda</taxon>
        <taxon>Insecta</taxon>
        <taxon>Pterygota</taxon>
        <taxon>Palaeoptera</taxon>
        <taxon>Ephemeroptera</taxon>
        <taxon>Pisciforma</taxon>
        <taxon>Baetidae</taxon>
        <taxon>Cloeon</taxon>
    </lineage>
</organism>
<sequence>MRFLAELQQDKGRDKFDQERRLCLDNMGRKLQECIQLVEVHLAETEVHLGDFLLVRGRDERVEAGLAVGDSHLAVVVVEDIHRLAAAVVHHLAAEDIRHLVAEAAE</sequence>
<protein>
    <submittedName>
        <fullName evidence="1">Uncharacterized protein</fullName>
    </submittedName>
</protein>
<reference evidence="1 2" key="1">
    <citation type="submission" date="2020-04" db="EMBL/GenBank/DDBJ databases">
        <authorList>
            <person name="Alioto T."/>
            <person name="Alioto T."/>
            <person name="Gomez Garrido J."/>
        </authorList>
    </citation>
    <scope>NUCLEOTIDE SEQUENCE [LARGE SCALE GENOMIC DNA]</scope>
</reference>
<dbReference type="AlphaFoldDB" id="A0A8S1DQE3"/>
<keyword evidence="2" id="KW-1185">Reference proteome</keyword>
<evidence type="ECO:0000313" key="1">
    <source>
        <dbReference type="EMBL" id="CAB3384693.1"/>
    </source>
</evidence>
<comment type="caution">
    <text evidence="1">The sequence shown here is derived from an EMBL/GenBank/DDBJ whole genome shotgun (WGS) entry which is preliminary data.</text>
</comment>
<dbReference type="Proteomes" id="UP000494165">
    <property type="component" value="Unassembled WGS sequence"/>
</dbReference>
<accession>A0A8S1DQE3</accession>
<gene>
    <name evidence="1" type="ORF">CLODIP_2_CD01083</name>
</gene>
<name>A0A8S1DQE3_9INSE</name>
<feature type="non-terminal residue" evidence="1">
    <location>
        <position position="1"/>
    </location>
</feature>
<dbReference type="EMBL" id="CADEPI010000367">
    <property type="protein sequence ID" value="CAB3384693.1"/>
    <property type="molecule type" value="Genomic_DNA"/>
</dbReference>